<dbReference type="GO" id="GO:0006024">
    <property type="term" value="P:glycosaminoglycan biosynthetic process"/>
    <property type="evidence" value="ECO:0007669"/>
    <property type="project" value="TreeGrafter"/>
</dbReference>
<dbReference type="GO" id="GO:0003979">
    <property type="term" value="F:UDP-glucose 6-dehydrogenase activity"/>
    <property type="evidence" value="ECO:0007669"/>
    <property type="project" value="UniProtKB-EC"/>
</dbReference>
<evidence type="ECO:0000259" key="4">
    <source>
        <dbReference type="SMART" id="SM00984"/>
    </source>
</evidence>
<evidence type="ECO:0000313" key="6">
    <source>
        <dbReference type="WBParaSite" id="jg16673"/>
    </source>
</evidence>
<dbReference type="EC" id="1.1.1.22" evidence="2"/>
<dbReference type="WBParaSite" id="jg16673">
    <property type="protein sequence ID" value="jg16673"/>
    <property type="gene ID" value="jg16673"/>
</dbReference>
<dbReference type="InterPro" id="IPR036220">
    <property type="entry name" value="UDP-Glc/GDP-Man_DH_C_sf"/>
</dbReference>
<dbReference type="PANTHER" id="PTHR11374">
    <property type="entry name" value="UDP-GLUCOSE DEHYDROGENASE/UDP-MANNAC DEHYDROGENASE"/>
    <property type="match status" value="1"/>
</dbReference>
<dbReference type="SUPFAM" id="SSF48179">
    <property type="entry name" value="6-phosphogluconate dehydrogenase C-terminal domain-like"/>
    <property type="match status" value="1"/>
</dbReference>
<dbReference type="Gene3D" id="3.40.50.720">
    <property type="entry name" value="NAD(P)-binding Rossmann-like Domain"/>
    <property type="match status" value="2"/>
</dbReference>
<dbReference type="InterPro" id="IPR014026">
    <property type="entry name" value="UDP-Glc/GDP-Man_DH_dimer"/>
</dbReference>
<comment type="catalytic activity">
    <reaction evidence="3">
        <text>UDP-alpha-D-glucose + 2 NAD(+) + H2O = UDP-alpha-D-glucuronate + 2 NADH + 3 H(+)</text>
        <dbReference type="Rhea" id="RHEA:23596"/>
        <dbReference type="ChEBI" id="CHEBI:15377"/>
        <dbReference type="ChEBI" id="CHEBI:15378"/>
        <dbReference type="ChEBI" id="CHEBI:57540"/>
        <dbReference type="ChEBI" id="CHEBI:57945"/>
        <dbReference type="ChEBI" id="CHEBI:58052"/>
        <dbReference type="ChEBI" id="CHEBI:58885"/>
        <dbReference type="EC" id="1.1.1.22"/>
    </reaction>
</comment>
<dbReference type="InterPro" id="IPR008927">
    <property type="entry name" value="6-PGluconate_DH-like_C_sf"/>
</dbReference>
<dbReference type="SUPFAM" id="SSF52413">
    <property type="entry name" value="UDP-glucose/GDP-mannose dehydrogenase C-terminal domain"/>
    <property type="match status" value="1"/>
</dbReference>
<evidence type="ECO:0000256" key="2">
    <source>
        <dbReference type="ARBA" id="ARBA00012954"/>
    </source>
</evidence>
<dbReference type="Proteomes" id="UP000887574">
    <property type="component" value="Unplaced"/>
</dbReference>
<keyword evidence="5" id="KW-1185">Reference proteome</keyword>
<dbReference type="Pfam" id="PF03720">
    <property type="entry name" value="UDPG_MGDP_dh_C"/>
    <property type="match status" value="1"/>
</dbReference>
<dbReference type="GO" id="GO:0005634">
    <property type="term" value="C:nucleus"/>
    <property type="evidence" value="ECO:0007669"/>
    <property type="project" value="TreeGrafter"/>
</dbReference>
<evidence type="ECO:0000256" key="1">
    <source>
        <dbReference type="ARBA" id="ARBA00004701"/>
    </source>
</evidence>
<dbReference type="Pfam" id="PF00984">
    <property type="entry name" value="UDPG_MGDP_dh"/>
    <property type="match status" value="1"/>
</dbReference>
<organism evidence="5 6">
    <name type="scientific">Ditylenchus dipsaci</name>
    <dbReference type="NCBI Taxonomy" id="166011"/>
    <lineage>
        <taxon>Eukaryota</taxon>
        <taxon>Metazoa</taxon>
        <taxon>Ecdysozoa</taxon>
        <taxon>Nematoda</taxon>
        <taxon>Chromadorea</taxon>
        <taxon>Rhabditida</taxon>
        <taxon>Tylenchina</taxon>
        <taxon>Tylenchomorpha</taxon>
        <taxon>Sphaerularioidea</taxon>
        <taxon>Anguinidae</taxon>
        <taxon>Anguininae</taxon>
        <taxon>Ditylenchus</taxon>
    </lineage>
</organism>
<comment type="pathway">
    <text evidence="1">Nucleotide-sugar biosynthesis; UDP-alpha-D-glucuronate biosynthesis; UDP-alpha-D-glucuronate from UDP-alpha-D-glucose: step 1/1.</text>
</comment>
<dbReference type="SMART" id="SM00984">
    <property type="entry name" value="UDPG_MGDP_dh_C"/>
    <property type="match status" value="1"/>
</dbReference>
<evidence type="ECO:0000313" key="5">
    <source>
        <dbReference type="Proteomes" id="UP000887574"/>
    </source>
</evidence>
<feature type="domain" description="UDP-glucose/GDP-mannose dehydrogenase C-terminal" evidence="4">
    <location>
        <begin position="102"/>
        <end position="182"/>
    </location>
</feature>
<dbReference type="GO" id="GO:0051287">
    <property type="term" value="F:NAD binding"/>
    <property type="evidence" value="ECO:0007669"/>
    <property type="project" value="InterPro"/>
</dbReference>
<accession>A0A915D709</accession>
<dbReference type="PANTHER" id="PTHR11374:SF3">
    <property type="entry name" value="UDP-GLUCOSE 6-DEHYDROGENASE"/>
    <property type="match status" value="1"/>
</dbReference>
<reference evidence="6" key="1">
    <citation type="submission" date="2022-11" db="UniProtKB">
        <authorList>
            <consortium name="WormBaseParasite"/>
        </authorList>
    </citation>
    <scope>IDENTIFICATION</scope>
</reference>
<dbReference type="InterPro" id="IPR014027">
    <property type="entry name" value="UDP-Glc/GDP-Man_DH_C"/>
</dbReference>
<proteinExistence type="predicted"/>
<protein>
    <recommendedName>
        <fullName evidence="2">UDP-glucose 6-dehydrogenase</fullName>
        <ecNumber evidence="2">1.1.1.22</ecNumber>
    </recommendedName>
</protein>
<sequence length="207" mass="23084">MGTLFGLDLVCEATGADVREVAHAVGCDTRIGDKFLNASVGFGGSCFQKDVMSLVYLCETLQLRQVADYWLSVIEINDYQRRRFADKIIAELFNTITDKKIAIFGFAFKKNTGDTSKKFAKLFCLVDKLVTVSDNPYSAAEDAHAVVILTEWDEFVDLDYGKIYASMKKPASLFDGRLIIDQDKLRNIGFRVFSIGSASNQSLNLFP</sequence>
<dbReference type="AlphaFoldDB" id="A0A915D709"/>
<name>A0A915D709_9BILA</name>
<dbReference type="InterPro" id="IPR028356">
    <property type="entry name" value="UDPglc_DH_euk"/>
</dbReference>
<evidence type="ECO:0000256" key="3">
    <source>
        <dbReference type="ARBA" id="ARBA00047473"/>
    </source>
</evidence>